<dbReference type="NCBIfam" id="TIGR04178">
    <property type="entry name" value="exo_archaeo"/>
    <property type="match status" value="1"/>
</dbReference>
<reference evidence="9" key="1">
    <citation type="journal article" date="2015" name="Nature">
        <title>Complex archaea that bridge the gap between prokaryotes and eukaryotes.</title>
        <authorList>
            <person name="Spang A."/>
            <person name="Saw J.H."/>
            <person name="Jorgensen S.L."/>
            <person name="Zaremba-Niedzwiedzka K."/>
            <person name="Martijn J."/>
            <person name="Lind A.E."/>
            <person name="van Eijk R."/>
            <person name="Schleper C."/>
            <person name="Guy L."/>
            <person name="Ettema T.J."/>
        </authorList>
    </citation>
    <scope>NUCLEOTIDE SEQUENCE</scope>
</reference>
<dbReference type="EMBL" id="LAZR01000003">
    <property type="protein sequence ID" value="KKO11288.1"/>
    <property type="molecule type" value="Genomic_DNA"/>
</dbReference>
<accession>A0A0F9WFT2</accession>
<dbReference type="InterPro" id="IPR019127">
    <property type="entry name" value="Exosortase"/>
</dbReference>
<keyword evidence="7 8" id="KW-0472">Membrane</keyword>
<feature type="transmembrane region" description="Helical" evidence="8">
    <location>
        <begin position="33"/>
        <end position="52"/>
    </location>
</feature>
<evidence type="ECO:0000256" key="8">
    <source>
        <dbReference type="SAM" id="Phobius"/>
    </source>
</evidence>
<evidence type="ECO:0000256" key="4">
    <source>
        <dbReference type="ARBA" id="ARBA00022692"/>
    </source>
</evidence>
<feature type="transmembrane region" description="Helical" evidence="8">
    <location>
        <begin position="92"/>
        <end position="110"/>
    </location>
</feature>
<protein>
    <recommendedName>
        <fullName evidence="10">Methanolan biosynthesis EpsI domain-containing protein</fullName>
    </recommendedName>
</protein>
<keyword evidence="2" id="KW-1003">Cell membrane</keyword>
<comment type="subcellular location">
    <subcellularLocation>
        <location evidence="1">Cell membrane</location>
        <topology evidence="1">Multi-pass membrane protein</topology>
    </subcellularLocation>
</comment>
<evidence type="ECO:0000256" key="6">
    <source>
        <dbReference type="ARBA" id="ARBA00022989"/>
    </source>
</evidence>
<evidence type="ECO:0000256" key="7">
    <source>
        <dbReference type="ARBA" id="ARBA00023136"/>
    </source>
</evidence>
<dbReference type="InterPro" id="IPR013426">
    <property type="entry name" value="EpsH-like"/>
</dbReference>
<gene>
    <name evidence="9" type="ORF">LCGC14_0017670</name>
</gene>
<dbReference type="GO" id="GO:0005886">
    <property type="term" value="C:plasma membrane"/>
    <property type="evidence" value="ECO:0007669"/>
    <property type="project" value="UniProtKB-SubCell"/>
</dbReference>
<keyword evidence="3" id="KW-0645">Protease</keyword>
<dbReference type="GO" id="GO:0006508">
    <property type="term" value="P:proteolysis"/>
    <property type="evidence" value="ECO:0007669"/>
    <property type="project" value="UniProtKB-KW"/>
</dbReference>
<evidence type="ECO:0000256" key="5">
    <source>
        <dbReference type="ARBA" id="ARBA00022801"/>
    </source>
</evidence>
<feature type="transmembrane region" description="Helical" evidence="8">
    <location>
        <begin position="244"/>
        <end position="268"/>
    </location>
</feature>
<dbReference type="InterPro" id="IPR026392">
    <property type="entry name" value="Exo/Archaeosortase_dom"/>
</dbReference>
<evidence type="ECO:0000256" key="3">
    <source>
        <dbReference type="ARBA" id="ARBA00022670"/>
    </source>
</evidence>
<keyword evidence="6 8" id="KW-1133">Transmembrane helix</keyword>
<organism evidence="9">
    <name type="scientific">marine sediment metagenome</name>
    <dbReference type="NCBI Taxonomy" id="412755"/>
    <lineage>
        <taxon>unclassified sequences</taxon>
        <taxon>metagenomes</taxon>
        <taxon>ecological metagenomes</taxon>
    </lineage>
</organism>
<feature type="transmembrane region" description="Helical" evidence="8">
    <location>
        <begin position="64"/>
        <end position="80"/>
    </location>
</feature>
<dbReference type="NCBIfam" id="TIGR02602">
    <property type="entry name" value="8TM_EpsH"/>
    <property type="match status" value="1"/>
</dbReference>
<dbReference type="AlphaFoldDB" id="A0A0F9WFT2"/>
<dbReference type="GO" id="GO:0008233">
    <property type="term" value="F:peptidase activity"/>
    <property type="evidence" value="ECO:0007669"/>
    <property type="project" value="UniProtKB-KW"/>
</dbReference>
<keyword evidence="5" id="KW-0378">Hydrolase</keyword>
<proteinExistence type="predicted"/>
<evidence type="ECO:0000256" key="2">
    <source>
        <dbReference type="ARBA" id="ARBA00022475"/>
    </source>
</evidence>
<feature type="transmembrane region" description="Helical" evidence="8">
    <location>
        <begin position="211"/>
        <end position="232"/>
    </location>
</feature>
<evidence type="ECO:0008006" key="10">
    <source>
        <dbReference type="Google" id="ProtNLM"/>
    </source>
</evidence>
<name>A0A0F9WFT2_9ZZZZ</name>
<feature type="transmembrane region" description="Helical" evidence="8">
    <location>
        <begin position="122"/>
        <end position="141"/>
    </location>
</feature>
<dbReference type="Pfam" id="PF09721">
    <property type="entry name" value="Exosortase_EpsH"/>
    <property type="match status" value="1"/>
</dbReference>
<feature type="transmembrane region" description="Helical" evidence="8">
    <location>
        <begin position="280"/>
        <end position="301"/>
    </location>
</feature>
<evidence type="ECO:0000313" key="9">
    <source>
        <dbReference type="EMBL" id="KKO11288.1"/>
    </source>
</evidence>
<keyword evidence="4 8" id="KW-0812">Transmembrane</keyword>
<evidence type="ECO:0000256" key="1">
    <source>
        <dbReference type="ARBA" id="ARBA00004651"/>
    </source>
</evidence>
<sequence>MDDGGKTTQRARLSDLVAVSAIEEQGGRMPWSVWGKVAILTGMLTLINYRQFGYLWDDWQKANWSHGYLIPLFSMYLIYSRFREIVSVRRRVCWFGLLVVLGAAAMHIYAHSWLNNDWSRQVTMVVLAISLLLFLGGWQIFKITWLPILFLVFAMPIPESVYSRISLPLQNLAATGSAAILTLVGVEIVVEKSMLMVTTIRGALEPLRVEEACSGIRLLLAFMALSVAMAYLTDRPVWQRVVLVGLGVPVAIACNVLRVTITAAMFVVDKRELGQDFMHEFTGMLMLVPAALSLWAVAWLMNRLFIEEEVAEAAQAV</sequence>
<feature type="transmembrane region" description="Helical" evidence="8">
    <location>
        <begin position="171"/>
        <end position="190"/>
    </location>
</feature>
<comment type="caution">
    <text evidence="9">The sequence shown here is derived from an EMBL/GenBank/DDBJ whole genome shotgun (WGS) entry which is preliminary data.</text>
</comment>